<reference evidence="2 3" key="1">
    <citation type="journal article" date="2019" name="Sci. Rep.">
        <title>A high-quality genome of Eragrostis curvula grass provides insights into Poaceae evolution and supports new strategies to enhance forage quality.</title>
        <authorList>
            <person name="Carballo J."/>
            <person name="Santos B.A.C.M."/>
            <person name="Zappacosta D."/>
            <person name="Garbus I."/>
            <person name="Selva J.P."/>
            <person name="Gallo C.A."/>
            <person name="Diaz A."/>
            <person name="Albertini E."/>
            <person name="Caccamo M."/>
            <person name="Echenique V."/>
        </authorList>
    </citation>
    <scope>NUCLEOTIDE SEQUENCE [LARGE SCALE GENOMIC DNA]</scope>
    <source>
        <strain evidence="3">cv. Victoria</strain>
        <tissue evidence="2">Leaf</tissue>
    </source>
</reference>
<accession>A0A5J9WTE3</accession>
<name>A0A5J9WTE3_9POAL</name>
<dbReference type="Proteomes" id="UP000324897">
    <property type="component" value="Chromosome 6"/>
</dbReference>
<organism evidence="2 3">
    <name type="scientific">Eragrostis curvula</name>
    <name type="common">weeping love grass</name>
    <dbReference type="NCBI Taxonomy" id="38414"/>
    <lineage>
        <taxon>Eukaryota</taxon>
        <taxon>Viridiplantae</taxon>
        <taxon>Streptophyta</taxon>
        <taxon>Embryophyta</taxon>
        <taxon>Tracheophyta</taxon>
        <taxon>Spermatophyta</taxon>
        <taxon>Magnoliopsida</taxon>
        <taxon>Liliopsida</taxon>
        <taxon>Poales</taxon>
        <taxon>Poaceae</taxon>
        <taxon>PACMAD clade</taxon>
        <taxon>Chloridoideae</taxon>
        <taxon>Eragrostideae</taxon>
        <taxon>Eragrostidinae</taxon>
        <taxon>Eragrostis</taxon>
    </lineage>
</organism>
<protein>
    <recommendedName>
        <fullName evidence="1">KIB1-4 beta-propeller domain-containing protein</fullName>
    </recommendedName>
</protein>
<comment type="caution">
    <text evidence="2">The sequence shown here is derived from an EMBL/GenBank/DDBJ whole genome shotgun (WGS) entry which is preliminary data.</text>
</comment>
<feature type="domain" description="KIB1-4 beta-propeller" evidence="1">
    <location>
        <begin position="160"/>
        <end position="368"/>
    </location>
</feature>
<evidence type="ECO:0000259" key="1">
    <source>
        <dbReference type="Pfam" id="PF03478"/>
    </source>
</evidence>
<dbReference type="EMBL" id="RWGY01000002">
    <property type="protein sequence ID" value="TVU51489.1"/>
    <property type="molecule type" value="Genomic_DNA"/>
</dbReference>
<sequence>MEINRKMAASGVPAISAIASSSHPSNDLGIFSPDPLRIFGHTKKINNKTDSERGMEQFEDVSSEDISAQTKMLRHVTINGVGLYVDGSESRELMCELARLKANSIAVRYNNWLLTTSECLASTLPVIPRSRIPCTFIPGADGAFFGSPMLKKSFYVNNKDMCSASLVYSREGWLMFLSVPDRWECECTLFLMNPFTGEMLTLPPAPDIGCVRNHKAAFTVHNNRPDLVIFPCINGRYIRILLAHPGDEKWEEHTTRVISRHVGLWDSLLCARSVYCFFDQGAILMVFHLDGKYWSTYEGIDVGPYLLEFEGKVLTVDPPLSHVHDGDKGFIARELVIRQDKAAAVRLDDLELSNRSWFLGPKQSFCARMMGQKVYRFRMAPNVEGKEEWNMYCVYCHDLLKKKFGLLTADVFGDGHGWLDLGGVLVTHRPRPK</sequence>
<dbReference type="PANTHER" id="PTHR33127:SF5">
    <property type="entry name" value="TRANSMEMBRANE PROTEIN"/>
    <property type="match status" value="1"/>
</dbReference>
<evidence type="ECO:0000313" key="2">
    <source>
        <dbReference type="EMBL" id="TVU51489.1"/>
    </source>
</evidence>
<dbReference type="AlphaFoldDB" id="A0A5J9WTE3"/>
<keyword evidence="3" id="KW-1185">Reference proteome</keyword>
<gene>
    <name evidence="2" type="ORF">EJB05_02921</name>
</gene>
<evidence type="ECO:0000313" key="3">
    <source>
        <dbReference type="Proteomes" id="UP000324897"/>
    </source>
</evidence>
<dbReference type="PANTHER" id="PTHR33127">
    <property type="entry name" value="TRANSMEMBRANE PROTEIN"/>
    <property type="match status" value="1"/>
</dbReference>
<dbReference type="Gramene" id="TVU51489">
    <property type="protein sequence ID" value="TVU51489"/>
    <property type="gene ID" value="EJB05_02921"/>
</dbReference>
<proteinExistence type="predicted"/>
<dbReference type="Pfam" id="PF03478">
    <property type="entry name" value="Beta-prop_KIB1-4"/>
    <property type="match status" value="1"/>
</dbReference>
<dbReference type="InterPro" id="IPR005174">
    <property type="entry name" value="KIB1-4_b-propeller"/>
</dbReference>
<dbReference type="OrthoDB" id="10537705at2759"/>